<keyword evidence="7" id="KW-0443">Lipid metabolism</keyword>
<name>A0A2K1YTL6_POPTR</name>
<dbReference type="GO" id="GO:0016042">
    <property type="term" value="P:lipid catabolic process"/>
    <property type="evidence" value="ECO:0007669"/>
    <property type="project" value="UniProtKB-KW"/>
</dbReference>
<dbReference type="OrthoDB" id="832835at2759"/>
<evidence type="ECO:0000256" key="2">
    <source>
        <dbReference type="ARBA" id="ARBA00008668"/>
    </source>
</evidence>
<protein>
    <recommendedName>
        <fullName evidence="10">GDSL-motif lipase/hydrolase family protein</fullName>
    </recommendedName>
</protein>
<proteinExistence type="inferred from homology"/>
<keyword evidence="6" id="KW-0442">Lipid degradation</keyword>
<dbReference type="InterPro" id="IPR051238">
    <property type="entry name" value="GDSL_esterase/lipase"/>
</dbReference>
<dbReference type="GO" id="GO:0005576">
    <property type="term" value="C:extracellular region"/>
    <property type="evidence" value="ECO:0007669"/>
    <property type="project" value="UniProtKB-SubCell"/>
</dbReference>
<keyword evidence="9" id="KW-1185">Reference proteome</keyword>
<evidence type="ECO:0000313" key="8">
    <source>
        <dbReference type="EMBL" id="PNT16376.1"/>
    </source>
</evidence>
<dbReference type="Proteomes" id="UP000006729">
    <property type="component" value="Chromosome 10"/>
</dbReference>
<accession>A0A2K1YTL6</accession>
<evidence type="ECO:0000256" key="5">
    <source>
        <dbReference type="ARBA" id="ARBA00022801"/>
    </source>
</evidence>
<evidence type="ECO:0000256" key="7">
    <source>
        <dbReference type="ARBA" id="ARBA00023098"/>
    </source>
</evidence>
<organism evidence="8 9">
    <name type="scientific">Populus trichocarpa</name>
    <name type="common">Western balsam poplar</name>
    <name type="synonym">Populus balsamifera subsp. trichocarpa</name>
    <dbReference type="NCBI Taxonomy" id="3694"/>
    <lineage>
        <taxon>Eukaryota</taxon>
        <taxon>Viridiplantae</taxon>
        <taxon>Streptophyta</taxon>
        <taxon>Embryophyta</taxon>
        <taxon>Tracheophyta</taxon>
        <taxon>Spermatophyta</taxon>
        <taxon>Magnoliopsida</taxon>
        <taxon>eudicotyledons</taxon>
        <taxon>Gunneridae</taxon>
        <taxon>Pentapetalae</taxon>
        <taxon>rosids</taxon>
        <taxon>fabids</taxon>
        <taxon>Malpighiales</taxon>
        <taxon>Salicaceae</taxon>
        <taxon>Saliceae</taxon>
        <taxon>Populus</taxon>
    </lineage>
</organism>
<dbReference type="InterPro" id="IPR036514">
    <property type="entry name" value="SGNH_hydro_sf"/>
</dbReference>
<dbReference type="InParanoid" id="A0A2K1YTL6"/>
<dbReference type="PANTHER" id="PTHR45650">
    <property type="entry name" value="GDSL-LIKE LIPASE/ACYLHYDROLASE-RELATED"/>
    <property type="match status" value="1"/>
</dbReference>
<sequence>MNLSELERRTTTTGLNFASASSGILPETGSFTGSPLTLDNQTDLFKITAKTLDVQNIKVHLAKSIFFISIGSNDYIMNYRNIASKMNKLFSPDYFAKFLTEELVKRLKKLYLIGARKFVVTGLGPVGCIPAIAKSTPHEGDCAESFNQALLSYNKELFMKLSKLQSQLYGSFFVHTDTFKFLHELKENKEKYGITDTQNACWDGKHDPCAVRDRYIYFDSAHPSQITNSIFAGRCFNESSICTPMNVMQLVSA</sequence>
<gene>
    <name evidence="8" type="ORF">POPTR_010G137100</name>
</gene>
<dbReference type="PANTHER" id="PTHR45650:SF14">
    <property type="entry name" value="GDSL ESTERASE_LIPASE 7-LIKE"/>
    <property type="match status" value="1"/>
</dbReference>
<dbReference type="Gene3D" id="3.40.50.1110">
    <property type="entry name" value="SGNH hydrolase"/>
    <property type="match status" value="1"/>
</dbReference>
<keyword evidence="4" id="KW-0732">Signal</keyword>
<dbReference type="Pfam" id="PF00657">
    <property type="entry name" value="Lipase_GDSL"/>
    <property type="match status" value="1"/>
</dbReference>
<evidence type="ECO:0000256" key="6">
    <source>
        <dbReference type="ARBA" id="ARBA00022963"/>
    </source>
</evidence>
<keyword evidence="5" id="KW-0378">Hydrolase</keyword>
<evidence type="ECO:0000313" key="9">
    <source>
        <dbReference type="Proteomes" id="UP000006729"/>
    </source>
</evidence>
<reference evidence="8 9" key="1">
    <citation type="journal article" date="2006" name="Science">
        <title>The genome of black cottonwood, Populus trichocarpa (Torr. &amp; Gray).</title>
        <authorList>
            <person name="Tuskan G.A."/>
            <person name="Difazio S."/>
            <person name="Jansson S."/>
            <person name="Bohlmann J."/>
            <person name="Grigoriev I."/>
            <person name="Hellsten U."/>
            <person name="Putnam N."/>
            <person name="Ralph S."/>
            <person name="Rombauts S."/>
            <person name="Salamov A."/>
            <person name="Schein J."/>
            <person name="Sterck L."/>
            <person name="Aerts A."/>
            <person name="Bhalerao R.R."/>
            <person name="Bhalerao R.P."/>
            <person name="Blaudez D."/>
            <person name="Boerjan W."/>
            <person name="Brun A."/>
            <person name="Brunner A."/>
            <person name="Busov V."/>
            <person name="Campbell M."/>
            <person name="Carlson J."/>
            <person name="Chalot M."/>
            <person name="Chapman J."/>
            <person name="Chen G.L."/>
            <person name="Cooper D."/>
            <person name="Coutinho P.M."/>
            <person name="Couturier J."/>
            <person name="Covert S."/>
            <person name="Cronk Q."/>
            <person name="Cunningham R."/>
            <person name="Davis J."/>
            <person name="Degroeve S."/>
            <person name="Dejardin A."/>
            <person name="Depamphilis C."/>
            <person name="Detter J."/>
            <person name="Dirks B."/>
            <person name="Dubchak I."/>
            <person name="Duplessis S."/>
            <person name="Ehlting J."/>
            <person name="Ellis B."/>
            <person name="Gendler K."/>
            <person name="Goodstein D."/>
            <person name="Gribskov M."/>
            <person name="Grimwood J."/>
            <person name="Groover A."/>
            <person name="Gunter L."/>
            <person name="Hamberger B."/>
            <person name="Heinze B."/>
            <person name="Helariutta Y."/>
            <person name="Henrissat B."/>
            <person name="Holligan D."/>
            <person name="Holt R."/>
            <person name="Huang W."/>
            <person name="Islam-Faridi N."/>
            <person name="Jones S."/>
            <person name="Jones-Rhoades M."/>
            <person name="Jorgensen R."/>
            <person name="Joshi C."/>
            <person name="Kangasjarvi J."/>
            <person name="Karlsson J."/>
            <person name="Kelleher C."/>
            <person name="Kirkpatrick R."/>
            <person name="Kirst M."/>
            <person name="Kohler A."/>
            <person name="Kalluri U."/>
            <person name="Larimer F."/>
            <person name="Leebens-Mack J."/>
            <person name="Leple J.C."/>
            <person name="Locascio P."/>
            <person name="Lou Y."/>
            <person name="Lucas S."/>
            <person name="Martin F."/>
            <person name="Montanini B."/>
            <person name="Napoli C."/>
            <person name="Nelson D.R."/>
            <person name="Nelson C."/>
            <person name="Nieminen K."/>
            <person name="Nilsson O."/>
            <person name="Pereda V."/>
            <person name="Peter G."/>
            <person name="Philippe R."/>
            <person name="Pilate G."/>
            <person name="Poliakov A."/>
            <person name="Razumovskaya J."/>
            <person name="Richardson P."/>
            <person name="Rinaldi C."/>
            <person name="Ritland K."/>
            <person name="Rouze P."/>
            <person name="Ryaboy D."/>
            <person name="Schmutz J."/>
            <person name="Schrader J."/>
            <person name="Segerman B."/>
            <person name="Shin H."/>
            <person name="Siddiqui A."/>
            <person name="Sterky F."/>
            <person name="Terry A."/>
            <person name="Tsai C.J."/>
            <person name="Uberbacher E."/>
            <person name="Unneberg P."/>
            <person name="Vahala J."/>
            <person name="Wall K."/>
            <person name="Wessler S."/>
            <person name="Yang G."/>
            <person name="Yin T."/>
            <person name="Douglas C."/>
            <person name="Marra M."/>
            <person name="Sandberg G."/>
            <person name="Van de Peer Y."/>
            <person name="Rokhsar D."/>
        </authorList>
    </citation>
    <scope>NUCLEOTIDE SEQUENCE [LARGE SCALE GENOMIC DNA]</scope>
    <source>
        <strain evidence="9">cv. Nisqually</strain>
    </source>
</reference>
<dbReference type="AlphaFoldDB" id="A0A2K1YTL6"/>
<evidence type="ECO:0000256" key="1">
    <source>
        <dbReference type="ARBA" id="ARBA00004613"/>
    </source>
</evidence>
<dbReference type="GO" id="GO:0016788">
    <property type="term" value="F:hydrolase activity, acting on ester bonds"/>
    <property type="evidence" value="ECO:0007669"/>
    <property type="project" value="InterPro"/>
</dbReference>
<evidence type="ECO:0000256" key="4">
    <source>
        <dbReference type="ARBA" id="ARBA00022729"/>
    </source>
</evidence>
<keyword evidence="3" id="KW-0964">Secreted</keyword>
<comment type="subcellular location">
    <subcellularLocation>
        <location evidence="1">Secreted</location>
    </subcellularLocation>
</comment>
<dbReference type="EMBL" id="CM009299">
    <property type="protein sequence ID" value="PNT16376.1"/>
    <property type="molecule type" value="Genomic_DNA"/>
</dbReference>
<comment type="similarity">
    <text evidence="2">Belongs to the 'GDSL' lipolytic enzyme family.</text>
</comment>
<evidence type="ECO:0000256" key="3">
    <source>
        <dbReference type="ARBA" id="ARBA00022525"/>
    </source>
</evidence>
<evidence type="ECO:0008006" key="10">
    <source>
        <dbReference type="Google" id="ProtNLM"/>
    </source>
</evidence>
<dbReference type="InterPro" id="IPR001087">
    <property type="entry name" value="GDSL"/>
</dbReference>